<name>A9NQN7_PICSI</name>
<proteinExistence type="evidence at transcript level"/>
<organism evidence="1">
    <name type="scientific">Picea sitchensis</name>
    <name type="common">Sitka spruce</name>
    <name type="synonym">Pinus sitchensis</name>
    <dbReference type="NCBI Taxonomy" id="3332"/>
    <lineage>
        <taxon>Eukaryota</taxon>
        <taxon>Viridiplantae</taxon>
        <taxon>Streptophyta</taxon>
        <taxon>Embryophyta</taxon>
        <taxon>Tracheophyta</taxon>
        <taxon>Spermatophyta</taxon>
        <taxon>Pinopsida</taxon>
        <taxon>Pinidae</taxon>
        <taxon>Conifers I</taxon>
        <taxon>Pinales</taxon>
        <taxon>Pinaceae</taxon>
        <taxon>Picea</taxon>
    </lineage>
</organism>
<evidence type="ECO:0000313" key="1">
    <source>
        <dbReference type="EMBL" id="ABK22948.1"/>
    </source>
</evidence>
<dbReference type="EMBL" id="EF083608">
    <property type="protein sequence ID" value="ABK22948.1"/>
    <property type="molecule type" value="mRNA"/>
</dbReference>
<dbReference type="AlphaFoldDB" id="A9NQN7"/>
<accession>A9NQN7</accession>
<sequence length="80" mass="9085">MLVGGAIMARQIKQRRAVGSPKTQSLLMERWAEQILLLLPHFQTVGNGAAAPSWILQWLRHRLEKVLDTGVQMLVKRNLN</sequence>
<reference evidence="1" key="1">
    <citation type="journal article" date="2008" name="BMC Genomics">
        <title>A conifer genomics resource of 200,000 spruce (Picea spp.) ESTs and 6,464 high-quality, sequence-finished full-length cDNAs for Sitka spruce (Picea sitchensis).</title>
        <authorList>
            <person name="Ralph S.G."/>
            <person name="Chun H.J."/>
            <person name="Kolosova N."/>
            <person name="Cooper D."/>
            <person name="Oddy C."/>
            <person name="Ritland C.E."/>
            <person name="Kirkpatrick R."/>
            <person name="Moore R."/>
            <person name="Barber S."/>
            <person name="Holt R.A."/>
            <person name="Jones S.J."/>
            <person name="Marra M.A."/>
            <person name="Douglas C.J."/>
            <person name="Ritland K."/>
            <person name="Bohlmann J."/>
        </authorList>
    </citation>
    <scope>NUCLEOTIDE SEQUENCE</scope>
    <source>
        <tissue evidence="1">Green portion of the leader tissue</tissue>
    </source>
</reference>
<protein>
    <submittedName>
        <fullName evidence="1">Uncharacterized protein</fullName>
    </submittedName>
</protein>